<feature type="compositionally biased region" description="Basic and acidic residues" evidence="1">
    <location>
        <begin position="690"/>
        <end position="719"/>
    </location>
</feature>
<feature type="region of interest" description="Disordered" evidence="1">
    <location>
        <begin position="690"/>
        <end position="760"/>
    </location>
</feature>
<feature type="compositionally biased region" description="Basic and acidic residues" evidence="1">
    <location>
        <begin position="504"/>
        <end position="523"/>
    </location>
</feature>
<feature type="compositionally biased region" description="Polar residues" evidence="1">
    <location>
        <begin position="254"/>
        <end position="274"/>
    </location>
</feature>
<feature type="region of interest" description="Disordered" evidence="1">
    <location>
        <begin position="114"/>
        <end position="350"/>
    </location>
</feature>
<dbReference type="GO" id="GO:0000281">
    <property type="term" value="P:mitotic cytokinesis"/>
    <property type="evidence" value="ECO:0007669"/>
    <property type="project" value="InterPro"/>
</dbReference>
<feature type="compositionally biased region" description="Basic and acidic residues" evidence="1">
    <location>
        <begin position="651"/>
        <end position="677"/>
    </location>
</feature>
<protein>
    <submittedName>
        <fullName evidence="2">Microtubule-associated protein 9-like</fullName>
    </submittedName>
</protein>
<feature type="compositionally biased region" description="Polar residues" evidence="1">
    <location>
        <begin position="119"/>
        <end position="144"/>
    </location>
</feature>
<dbReference type="PANTHER" id="PTHR14739:SF9">
    <property type="entry name" value="MICROTUBULE-ASSOCIATED PROTEIN 9"/>
    <property type="match status" value="1"/>
</dbReference>
<feature type="region of interest" description="Disordered" evidence="1">
    <location>
        <begin position="781"/>
        <end position="805"/>
    </location>
</feature>
<dbReference type="GO" id="GO:1902412">
    <property type="term" value="P:regulation of mitotic cytokinesis"/>
    <property type="evidence" value="ECO:0007669"/>
    <property type="project" value="TreeGrafter"/>
</dbReference>
<feature type="compositionally biased region" description="Basic and acidic residues" evidence="1">
    <location>
        <begin position="729"/>
        <end position="760"/>
    </location>
</feature>
<dbReference type="PANTHER" id="PTHR14739">
    <property type="entry name" value="MICROTUBULE-ASSOCIATED PROTEIN 9"/>
    <property type="match status" value="1"/>
</dbReference>
<keyword evidence="3" id="KW-1185">Reference proteome</keyword>
<accession>A0AAV4HYV0</accession>
<dbReference type="EMBL" id="BMAT01009277">
    <property type="protein sequence ID" value="GFS03139.1"/>
    <property type="molecule type" value="Genomic_DNA"/>
</dbReference>
<proteinExistence type="predicted"/>
<evidence type="ECO:0000313" key="2">
    <source>
        <dbReference type="EMBL" id="GFS03139.1"/>
    </source>
</evidence>
<feature type="compositionally biased region" description="Basic and acidic residues" evidence="1">
    <location>
        <begin position="191"/>
        <end position="202"/>
    </location>
</feature>
<dbReference type="InterPro" id="IPR026106">
    <property type="entry name" value="MAP9"/>
</dbReference>
<dbReference type="GO" id="GO:0090307">
    <property type="term" value="P:mitotic spindle assembly"/>
    <property type="evidence" value="ECO:0007669"/>
    <property type="project" value="TreeGrafter"/>
</dbReference>
<dbReference type="GO" id="GO:0008017">
    <property type="term" value="F:microtubule binding"/>
    <property type="evidence" value="ECO:0007669"/>
    <property type="project" value="TreeGrafter"/>
</dbReference>
<dbReference type="AlphaFoldDB" id="A0AAV4HYV0"/>
<feature type="region of interest" description="Disordered" evidence="1">
    <location>
        <begin position="645"/>
        <end position="678"/>
    </location>
</feature>
<comment type="caution">
    <text evidence="2">The sequence shown here is derived from an EMBL/GenBank/DDBJ whole genome shotgun (WGS) entry which is preliminary data.</text>
</comment>
<feature type="compositionally biased region" description="Basic and acidic residues" evidence="1">
    <location>
        <begin position="412"/>
        <end position="442"/>
    </location>
</feature>
<feature type="compositionally biased region" description="Basic and acidic residues" evidence="1">
    <location>
        <begin position="618"/>
        <end position="627"/>
    </location>
</feature>
<dbReference type="Proteomes" id="UP000762676">
    <property type="component" value="Unassembled WGS sequence"/>
</dbReference>
<feature type="compositionally biased region" description="Basic and acidic residues" evidence="1">
    <location>
        <begin position="284"/>
        <end position="317"/>
    </location>
</feature>
<feature type="compositionally biased region" description="Polar residues" evidence="1">
    <location>
        <begin position="553"/>
        <end position="563"/>
    </location>
</feature>
<evidence type="ECO:0000256" key="1">
    <source>
        <dbReference type="SAM" id="MobiDB-lite"/>
    </source>
</evidence>
<feature type="compositionally biased region" description="Basic and acidic residues" evidence="1">
    <location>
        <begin position="564"/>
        <end position="573"/>
    </location>
</feature>
<sequence length="858" mass="97872">MDEVDAVPRPRRQRPKDSFQNELQSKLRQRKTLGLSAELSDTDEEGYGPNLSDYSTMKAGRPGSAKKRPDPSSSLKGGLGTTTMGARDLSQMLGYNRGRYDDEDEEVVAANYGRLSGGRNWQSSGLKTPSPTQDARLSNRTPTIGSPKDQTGKLDSIFGRKTPTRETASKSPQSGLSKEDIIFGRKNPSLDGKRSPADKRLPGVDGAGDKWQPPNFRSVSPSSSVEHSRGSRGVTPIDSMLGTISETPREKGTPQIQRGQGLKNETSPRQSTYGQLPKPQARGTKGERKTPPVIGDRKTPPLAGERKTPPIAGERRTPPMITDPHRRSPSQKGDLEGRIKRTTPTLDLFGKSRTTAAQELGSYIGTQDEFELREKKSERQLGYSRNKAAVNGKDYPSYKGRASATSPVGRFTQDRTKSPLGRKMPERSSPERKSREIEKASDKPGASLLDFLMDDGSTNRPKPKERGRLAGDRAQEGLNDSMFASDKRPALRSKSPTGRPQRRKSQEIDRGISDMKVQPEEMFKTAPEIQRPEDTSSICEDIPADPNRKVSREAQQTAKSGKQSTERAKADSAIDKIAEAQTMSYIEPAKKMRPFTASAKVQHRPKPRYGTLPGSKEPLQERHFNSTGDIRDAIYEEWYQERLKSARKKKKEEDKKKLKEEEDKKKAEEEKRLEAEASYRAWMSKKKETLLVEKEKKEEEEAKKKEKERQEAEEKKLESVKSFQHWKQKKDAMIKRELHRKNETKEMEEEEKRMEEIRKQKDRETAFKGWKQRKEKILQQKISEKRYEQKTLRQREEEEKEELQRKEMEALDRYYNWLEKKERQTKVEKKKAKQRRLMGEDDFKPAFRPASRTIPFGH</sequence>
<feature type="region of interest" description="Disordered" evidence="1">
    <location>
        <begin position="1"/>
        <end position="88"/>
    </location>
</feature>
<dbReference type="GO" id="GO:0000235">
    <property type="term" value="C:astral microtubule"/>
    <property type="evidence" value="ECO:0007669"/>
    <property type="project" value="TreeGrafter"/>
</dbReference>
<reference evidence="2 3" key="1">
    <citation type="journal article" date="2021" name="Elife">
        <title>Chloroplast acquisition without the gene transfer in kleptoplastic sea slugs, Plakobranchus ocellatus.</title>
        <authorList>
            <person name="Maeda T."/>
            <person name="Takahashi S."/>
            <person name="Yoshida T."/>
            <person name="Shimamura S."/>
            <person name="Takaki Y."/>
            <person name="Nagai Y."/>
            <person name="Toyoda A."/>
            <person name="Suzuki Y."/>
            <person name="Arimoto A."/>
            <person name="Ishii H."/>
            <person name="Satoh N."/>
            <person name="Nishiyama T."/>
            <person name="Hasebe M."/>
            <person name="Maruyama T."/>
            <person name="Minagawa J."/>
            <person name="Obokata J."/>
            <person name="Shigenobu S."/>
        </authorList>
    </citation>
    <scope>NUCLEOTIDE SEQUENCE [LARGE SCALE GENOMIC DNA]</scope>
</reference>
<evidence type="ECO:0000313" key="3">
    <source>
        <dbReference type="Proteomes" id="UP000762676"/>
    </source>
</evidence>
<feature type="region of interest" description="Disordered" evidence="1">
    <location>
        <begin position="823"/>
        <end position="858"/>
    </location>
</feature>
<gene>
    <name evidence="2" type="ORF">ElyMa_004624600</name>
</gene>
<organism evidence="2 3">
    <name type="scientific">Elysia marginata</name>
    <dbReference type="NCBI Taxonomy" id="1093978"/>
    <lineage>
        <taxon>Eukaryota</taxon>
        <taxon>Metazoa</taxon>
        <taxon>Spiralia</taxon>
        <taxon>Lophotrochozoa</taxon>
        <taxon>Mollusca</taxon>
        <taxon>Gastropoda</taxon>
        <taxon>Heterobranchia</taxon>
        <taxon>Euthyneura</taxon>
        <taxon>Panpulmonata</taxon>
        <taxon>Sacoglossa</taxon>
        <taxon>Placobranchoidea</taxon>
        <taxon>Plakobranchidae</taxon>
        <taxon>Elysia</taxon>
    </lineage>
</organism>
<feature type="compositionally biased region" description="Basic and acidic residues" evidence="1">
    <location>
        <begin position="462"/>
        <end position="475"/>
    </location>
</feature>
<name>A0AAV4HYV0_9GAST</name>
<feature type="region of interest" description="Disordered" evidence="1">
    <location>
        <begin position="589"/>
        <end position="627"/>
    </location>
</feature>
<feature type="region of interest" description="Disordered" evidence="1">
    <location>
        <begin position="371"/>
        <end position="573"/>
    </location>
</feature>